<gene>
    <name evidence="5" type="ORF">ENU14_02300</name>
</gene>
<comment type="caution">
    <text evidence="5">The sequence shown here is derived from an EMBL/GenBank/DDBJ whole genome shotgun (WGS) entry which is preliminary data.</text>
</comment>
<name>A0A7C4D7A3_STAMA</name>
<protein>
    <submittedName>
        <fullName evidence="5">NAD(+)/NADH kinase</fullName>
    </submittedName>
</protein>
<evidence type="ECO:0000256" key="1">
    <source>
        <dbReference type="ARBA" id="ARBA00022679"/>
    </source>
</evidence>
<dbReference type="AlphaFoldDB" id="A0A7C4D7A3"/>
<dbReference type="GO" id="GO:0003951">
    <property type="term" value="F:NAD+ kinase activity"/>
    <property type="evidence" value="ECO:0007669"/>
    <property type="project" value="InterPro"/>
</dbReference>
<evidence type="ECO:0000313" key="5">
    <source>
        <dbReference type="EMBL" id="HGM58402.1"/>
    </source>
</evidence>
<accession>A0A7C4D7A3</accession>
<dbReference type="Pfam" id="PF01513">
    <property type="entry name" value="NAD_kinase"/>
    <property type="match status" value="1"/>
</dbReference>
<dbReference type="GO" id="GO:0006741">
    <property type="term" value="P:NADP+ biosynthetic process"/>
    <property type="evidence" value="ECO:0007669"/>
    <property type="project" value="InterPro"/>
</dbReference>
<dbReference type="EMBL" id="DTBJ01000016">
    <property type="protein sequence ID" value="HGM58402.1"/>
    <property type="molecule type" value="Genomic_DNA"/>
</dbReference>
<dbReference type="InterPro" id="IPR002504">
    <property type="entry name" value="NADK"/>
</dbReference>
<dbReference type="SUPFAM" id="SSF111331">
    <property type="entry name" value="NAD kinase/diacylglycerol kinase-like"/>
    <property type="match status" value="1"/>
</dbReference>
<keyword evidence="1" id="KW-0808">Transferase</keyword>
<dbReference type="PANTHER" id="PTHR20275">
    <property type="entry name" value="NAD KINASE"/>
    <property type="match status" value="1"/>
</dbReference>
<dbReference type="Gene3D" id="3.40.50.10330">
    <property type="entry name" value="Probable inorganic polyphosphate/atp-NAD kinase, domain 1"/>
    <property type="match status" value="1"/>
</dbReference>
<organism evidence="5">
    <name type="scientific">Staphylothermus marinus</name>
    <dbReference type="NCBI Taxonomy" id="2280"/>
    <lineage>
        <taxon>Archaea</taxon>
        <taxon>Thermoproteota</taxon>
        <taxon>Thermoprotei</taxon>
        <taxon>Desulfurococcales</taxon>
        <taxon>Desulfurococcaceae</taxon>
        <taxon>Staphylothermus</taxon>
    </lineage>
</organism>
<dbReference type="InterPro" id="IPR017438">
    <property type="entry name" value="ATP-NAD_kinase_N"/>
</dbReference>
<proteinExistence type="predicted"/>
<evidence type="ECO:0000256" key="3">
    <source>
        <dbReference type="ARBA" id="ARBA00022857"/>
    </source>
</evidence>
<dbReference type="InterPro" id="IPR016064">
    <property type="entry name" value="NAD/diacylglycerol_kinase_sf"/>
</dbReference>
<dbReference type="Gene3D" id="2.60.200.30">
    <property type="entry name" value="Probable inorganic polyphosphate/atp-NAD kinase, domain 2"/>
    <property type="match status" value="1"/>
</dbReference>
<keyword evidence="4" id="KW-0520">NAD</keyword>
<dbReference type="Pfam" id="PF20143">
    <property type="entry name" value="NAD_kinase_C"/>
    <property type="match status" value="1"/>
</dbReference>
<keyword evidence="2 5" id="KW-0418">Kinase</keyword>
<sequence>MLFRNYGFDVKTHSVDDVFTEKDREADLVVSIGGDGTLLRISRVYQHYTPLILPIPCGRRTVLYEDIEPNEYSNVVNRVVNGLYTIELLKRLKITVDSNNYMFLNEVLLISSDRGRVTGFEITVKTINYTSVVRFEGDGVIIGPSIGSAAYNLSTRGSLIDSSIDAVFITPLNPVELNILPVIVPYFSKIMVSSRGYTELYVDGEETVFLKPNTVSVIEPSIFNLRVIRLFNRDLLKKVFSKRRLVFD</sequence>
<evidence type="ECO:0000256" key="4">
    <source>
        <dbReference type="ARBA" id="ARBA00023027"/>
    </source>
</evidence>
<evidence type="ECO:0000256" key="2">
    <source>
        <dbReference type="ARBA" id="ARBA00022777"/>
    </source>
</evidence>
<dbReference type="GO" id="GO:0019674">
    <property type="term" value="P:NAD+ metabolic process"/>
    <property type="evidence" value="ECO:0007669"/>
    <property type="project" value="InterPro"/>
</dbReference>
<dbReference type="InterPro" id="IPR017437">
    <property type="entry name" value="ATP-NAD_kinase_PpnK-typ_C"/>
</dbReference>
<reference evidence="5" key="1">
    <citation type="journal article" date="2020" name="mSystems">
        <title>Genome- and Community-Level Interaction Insights into Carbon Utilization and Element Cycling Functions of Hydrothermarchaeota in Hydrothermal Sediment.</title>
        <authorList>
            <person name="Zhou Z."/>
            <person name="Liu Y."/>
            <person name="Xu W."/>
            <person name="Pan J."/>
            <person name="Luo Z.H."/>
            <person name="Li M."/>
        </authorList>
    </citation>
    <scope>NUCLEOTIDE SEQUENCE [LARGE SCALE GENOMIC DNA]</scope>
    <source>
        <strain evidence="5">SpSt-642</strain>
    </source>
</reference>
<dbReference type="PANTHER" id="PTHR20275:SF0">
    <property type="entry name" value="NAD KINASE"/>
    <property type="match status" value="1"/>
</dbReference>
<keyword evidence="3" id="KW-0521">NADP</keyword>